<dbReference type="PANTHER" id="PTHR48187:SF2">
    <property type="entry name" value="LD21810P"/>
    <property type="match status" value="1"/>
</dbReference>
<name>A0A835U3K0_VANPL</name>
<comment type="caution">
    <text evidence="1">The sequence shown here is derived from an EMBL/GenBank/DDBJ whole genome shotgun (WGS) entry which is preliminary data.</text>
</comment>
<organism evidence="1 2">
    <name type="scientific">Vanilla planifolia</name>
    <name type="common">Vanilla</name>
    <dbReference type="NCBI Taxonomy" id="51239"/>
    <lineage>
        <taxon>Eukaryota</taxon>
        <taxon>Viridiplantae</taxon>
        <taxon>Streptophyta</taxon>
        <taxon>Embryophyta</taxon>
        <taxon>Tracheophyta</taxon>
        <taxon>Spermatophyta</taxon>
        <taxon>Magnoliopsida</taxon>
        <taxon>Liliopsida</taxon>
        <taxon>Asparagales</taxon>
        <taxon>Orchidaceae</taxon>
        <taxon>Vanilloideae</taxon>
        <taxon>Vanilleae</taxon>
        <taxon>Vanilla</taxon>
    </lineage>
</organism>
<proteinExistence type="predicted"/>
<reference evidence="1 2" key="1">
    <citation type="journal article" date="2020" name="Nat. Food">
        <title>A phased Vanilla planifolia genome enables genetic improvement of flavour and production.</title>
        <authorList>
            <person name="Hasing T."/>
            <person name="Tang H."/>
            <person name="Brym M."/>
            <person name="Khazi F."/>
            <person name="Huang T."/>
            <person name="Chambers A.H."/>
        </authorList>
    </citation>
    <scope>NUCLEOTIDE SEQUENCE [LARGE SCALE GENOMIC DNA]</scope>
    <source>
        <tissue evidence="1">Leaf</tissue>
    </source>
</reference>
<accession>A0A835U3K0</accession>
<evidence type="ECO:0000313" key="1">
    <source>
        <dbReference type="EMBL" id="KAG0447533.1"/>
    </source>
</evidence>
<keyword evidence="2" id="KW-1185">Reference proteome</keyword>
<dbReference type="EMBL" id="JADCNL010000458">
    <property type="protein sequence ID" value="KAG0447533.1"/>
    <property type="molecule type" value="Genomic_DNA"/>
</dbReference>
<dbReference type="PANTHER" id="PTHR48187">
    <property type="entry name" value="LD21810P"/>
    <property type="match status" value="1"/>
</dbReference>
<sequence>MADDKISPLVKLDWWETYRSRGWERGNILASNNGLDFIKNRGNIVHMDVDILSLGYDALMNHIINNPKQDAIQVVQLKKSNQKKGSGLTNVVGPNIDKLGHDIEDCYVLQEIIKALVKQGKLLGVHYELASKACDATPKHVRDLLLLPTKALPDSSMFDLWNGKAKMDNNHGGLVVKQMLYQAKLNNLNSFLDNTIGIVFYSCPHFGSKLADMPWRMGLILRPAPTIGELRSGSSRLVELNDFIRHLHNKGYVEVLSFSETQVTPIVEGYGGWAFRMEIVPMESAYPGFGELVVLDSTDHVNSCKPVSRTDPSYVETLNFLKKLKDRVFSSSSLAFGSFTSTSFVFFCYKEA</sequence>
<protein>
    <submittedName>
        <fullName evidence="1">Uncharacterized protein</fullName>
    </submittedName>
</protein>
<evidence type="ECO:0000313" key="2">
    <source>
        <dbReference type="Proteomes" id="UP000636800"/>
    </source>
</evidence>
<gene>
    <name evidence="1" type="ORF">HPP92_028299</name>
</gene>
<dbReference type="AlphaFoldDB" id="A0A835U3K0"/>
<dbReference type="Proteomes" id="UP000636800">
    <property type="component" value="Unassembled WGS sequence"/>
</dbReference>
<dbReference type="OrthoDB" id="1413014at2759"/>